<name>A0AAE3GSC0_9CYAN</name>
<organism evidence="1 2">
    <name type="scientific">Limnofasciculus baicalensis BBK-W-15</name>
    <dbReference type="NCBI Taxonomy" id="2699891"/>
    <lineage>
        <taxon>Bacteria</taxon>
        <taxon>Bacillati</taxon>
        <taxon>Cyanobacteriota</taxon>
        <taxon>Cyanophyceae</taxon>
        <taxon>Coleofasciculales</taxon>
        <taxon>Coleofasciculaceae</taxon>
        <taxon>Limnofasciculus</taxon>
        <taxon>Limnofasciculus baicalensis</taxon>
    </lineage>
</organism>
<dbReference type="Proteomes" id="UP001204953">
    <property type="component" value="Unassembled WGS sequence"/>
</dbReference>
<keyword evidence="2" id="KW-1185">Reference proteome</keyword>
<proteinExistence type="predicted"/>
<gene>
    <name evidence="1" type="ORF">NJ959_15325</name>
</gene>
<protein>
    <submittedName>
        <fullName evidence="1">Uncharacterized protein</fullName>
    </submittedName>
</protein>
<accession>A0AAE3GSC0</accession>
<dbReference type="EMBL" id="JAMZMM010000143">
    <property type="protein sequence ID" value="MCP2729805.1"/>
    <property type="molecule type" value="Genomic_DNA"/>
</dbReference>
<reference evidence="1" key="1">
    <citation type="submission" date="2022-06" db="EMBL/GenBank/DDBJ databases">
        <title>New cyanobacteria of genus Symplocastrum in benthos of Lake Baikal.</title>
        <authorList>
            <person name="Sorokovikova E."/>
            <person name="Tikhonova I."/>
            <person name="Krasnopeev A."/>
            <person name="Evseev P."/>
            <person name="Gladkikh A."/>
            <person name="Belykh O."/>
        </authorList>
    </citation>
    <scope>NUCLEOTIDE SEQUENCE</scope>
    <source>
        <strain evidence="1">BBK-W-15</strain>
    </source>
</reference>
<comment type="caution">
    <text evidence="1">The sequence shown here is derived from an EMBL/GenBank/DDBJ whole genome shotgun (WGS) entry which is preliminary data.</text>
</comment>
<dbReference type="AlphaFoldDB" id="A0AAE3GSC0"/>
<sequence>MAETRPEAYLELIQTLLNCPNGEESAILNANSDLVDGGLIEKMIEVAEFLAERGENNYAV</sequence>
<evidence type="ECO:0000313" key="1">
    <source>
        <dbReference type="EMBL" id="MCP2729805.1"/>
    </source>
</evidence>
<evidence type="ECO:0000313" key="2">
    <source>
        <dbReference type="Proteomes" id="UP001204953"/>
    </source>
</evidence>
<dbReference type="RefSeq" id="WP_254012579.1">
    <property type="nucleotide sequence ID" value="NZ_JAMZMM010000143.1"/>
</dbReference>